<dbReference type="Gene3D" id="2.120.10.30">
    <property type="entry name" value="TolB, C-terminal domain"/>
    <property type="match status" value="2"/>
</dbReference>
<accession>A0A818APT6</accession>
<evidence type="ECO:0000256" key="1">
    <source>
        <dbReference type="ARBA" id="ARBA00022729"/>
    </source>
</evidence>
<dbReference type="GO" id="GO:0005576">
    <property type="term" value="C:extracellular region"/>
    <property type="evidence" value="ECO:0007669"/>
    <property type="project" value="TreeGrafter"/>
</dbReference>
<dbReference type="InterPro" id="IPR001258">
    <property type="entry name" value="NHL_repeat"/>
</dbReference>
<evidence type="ECO:0000256" key="3">
    <source>
        <dbReference type="ARBA" id="ARBA00023180"/>
    </source>
</evidence>
<keyword evidence="2" id="KW-0677">Repeat</keyword>
<evidence type="ECO:0000256" key="2">
    <source>
        <dbReference type="ARBA" id="ARBA00022737"/>
    </source>
</evidence>
<name>A0A818APT6_9BILA</name>
<evidence type="ECO:0008006" key="7">
    <source>
        <dbReference type="Google" id="ProtNLM"/>
    </source>
</evidence>
<dbReference type="CDD" id="cd05819">
    <property type="entry name" value="NHL"/>
    <property type="match status" value="1"/>
</dbReference>
<dbReference type="PANTHER" id="PTHR10680">
    <property type="entry name" value="PEPTIDYL-GLYCINE ALPHA-AMIDATING MONOOXYGENASE"/>
    <property type="match status" value="1"/>
</dbReference>
<dbReference type="PROSITE" id="PS51125">
    <property type="entry name" value="NHL"/>
    <property type="match status" value="2"/>
</dbReference>
<keyword evidence="1" id="KW-0732">Signal</keyword>
<feature type="non-terminal residue" evidence="5">
    <location>
        <position position="1"/>
    </location>
</feature>
<dbReference type="PANTHER" id="PTHR10680:SF28">
    <property type="entry name" value="SMP-30_GLUCONOLACTONASE_LRE-LIKE REGION DOMAIN-CONTAINING PROTEIN"/>
    <property type="match status" value="1"/>
</dbReference>
<keyword evidence="3" id="KW-0325">Glycoprotein</keyword>
<dbReference type="Proteomes" id="UP000663865">
    <property type="component" value="Unassembled WGS sequence"/>
</dbReference>
<reference evidence="5" key="1">
    <citation type="submission" date="2021-02" db="EMBL/GenBank/DDBJ databases">
        <authorList>
            <person name="Nowell W R."/>
        </authorList>
    </citation>
    <scope>NUCLEOTIDE SEQUENCE</scope>
</reference>
<proteinExistence type="predicted"/>
<gene>
    <name evidence="5" type="ORF">KIK155_LOCUS8682</name>
</gene>
<sequence length="279" mass="30549">LIFLLTIAGGNGAGGATNKIKEPFGLFVDDDQTVAIADCWNHRIMQWKNGDTTNGQVVAGGKGAGDGLNQLDHPTDVLIDNETDSLIICDQGNERVVRWSRRSGTTHGEILIDNIWCWGLAFDERRYLYVSDVEKAGGNGRGNGLNQLNFPTYLFVDRQQNVYVSDSYNHRVMKWNKGAKEGIVVAGGQGEGNALTQLSFPNGIFVDTLGTLYVADMRNHRVMRWTQGDQKQGTVAAGGNGRGEGADQFNGSAGLSFDQHGNLYVADVRNHRVQRFSIE</sequence>
<feature type="repeat" description="NHL" evidence="4">
    <location>
        <begin position="242"/>
        <end position="279"/>
    </location>
</feature>
<evidence type="ECO:0000313" key="5">
    <source>
        <dbReference type="EMBL" id="CAF3407115.1"/>
    </source>
</evidence>
<dbReference type="AlphaFoldDB" id="A0A818APT6"/>
<dbReference type="InterPro" id="IPR011042">
    <property type="entry name" value="6-blade_b-propeller_TolB-like"/>
</dbReference>
<dbReference type="SUPFAM" id="SSF63825">
    <property type="entry name" value="YWTD domain"/>
    <property type="match status" value="1"/>
</dbReference>
<evidence type="ECO:0000313" key="6">
    <source>
        <dbReference type="Proteomes" id="UP000663865"/>
    </source>
</evidence>
<comment type="caution">
    <text evidence="5">The sequence shown here is derived from an EMBL/GenBank/DDBJ whole genome shotgun (WGS) entry which is preliminary data.</text>
</comment>
<dbReference type="Pfam" id="PF01436">
    <property type="entry name" value="NHL"/>
    <property type="match status" value="2"/>
</dbReference>
<evidence type="ECO:0000256" key="4">
    <source>
        <dbReference type="PROSITE-ProRule" id="PRU00504"/>
    </source>
</evidence>
<feature type="repeat" description="NHL" evidence="4">
    <location>
        <begin position="141"/>
        <end position="178"/>
    </location>
</feature>
<protein>
    <recommendedName>
        <fullName evidence="7">NHL repeat-containing protein</fullName>
    </recommendedName>
</protein>
<dbReference type="EMBL" id="CAJNYV010001144">
    <property type="protein sequence ID" value="CAF3407115.1"/>
    <property type="molecule type" value="Genomic_DNA"/>
</dbReference>
<organism evidence="5 6">
    <name type="scientific">Rotaria socialis</name>
    <dbReference type="NCBI Taxonomy" id="392032"/>
    <lineage>
        <taxon>Eukaryota</taxon>
        <taxon>Metazoa</taxon>
        <taxon>Spiralia</taxon>
        <taxon>Gnathifera</taxon>
        <taxon>Rotifera</taxon>
        <taxon>Eurotatoria</taxon>
        <taxon>Bdelloidea</taxon>
        <taxon>Philodinida</taxon>
        <taxon>Philodinidae</taxon>
        <taxon>Rotaria</taxon>
    </lineage>
</organism>